<feature type="transmembrane region" description="Helical" evidence="1">
    <location>
        <begin position="91"/>
        <end position="113"/>
    </location>
</feature>
<dbReference type="Proteomes" id="UP000013173">
    <property type="component" value="Unassembled WGS sequence"/>
</dbReference>
<proteinExistence type="predicted"/>
<keyword evidence="1" id="KW-1133">Transmembrane helix</keyword>
<feature type="transmembrane region" description="Helical" evidence="1">
    <location>
        <begin position="220"/>
        <end position="242"/>
    </location>
</feature>
<reference evidence="2 3" key="1">
    <citation type="submission" date="2013-02" db="EMBL/GenBank/DDBJ databases">
        <title>The Genome Sequence of Acinetobacter sp. NIPH 2168.</title>
        <authorList>
            <consortium name="The Broad Institute Genome Sequencing Platform"/>
            <consortium name="The Broad Institute Genome Sequencing Center for Infectious Disease"/>
            <person name="Cerqueira G."/>
            <person name="Feldgarden M."/>
            <person name="Courvalin P."/>
            <person name="Perichon B."/>
            <person name="Grillot-Courvalin C."/>
            <person name="Clermont D."/>
            <person name="Rocha E."/>
            <person name="Yoon E.-J."/>
            <person name="Nemec A."/>
            <person name="Walker B."/>
            <person name="Young S.K."/>
            <person name="Zeng Q."/>
            <person name="Gargeya S."/>
            <person name="Fitzgerald M."/>
            <person name="Haas B."/>
            <person name="Abouelleil A."/>
            <person name="Alvarado L."/>
            <person name="Arachchi H.M."/>
            <person name="Berlin A.M."/>
            <person name="Chapman S.B."/>
            <person name="Dewar J."/>
            <person name="Goldberg J."/>
            <person name="Griggs A."/>
            <person name="Gujja S."/>
            <person name="Hansen M."/>
            <person name="Howarth C."/>
            <person name="Imamovic A."/>
            <person name="Larimer J."/>
            <person name="McCowan C."/>
            <person name="Murphy C."/>
            <person name="Neiman D."/>
            <person name="Pearson M."/>
            <person name="Priest M."/>
            <person name="Roberts A."/>
            <person name="Saif S."/>
            <person name="Shea T."/>
            <person name="Sisk P."/>
            <person name="Sykes S."/>
            <person name="Wortman J."/>
            <person name="Nusbaum C."/>
            <person name="Birren B."/>
        </authorList>
    </citation>
    <scope>NUCLEOTIDE SEQUENCE [LARGE SCALE GENOMIC DNA]</scope>
    <source>
        <strain evidence="2 3">NIPH 2168</strain>
    </source>
</reference>
<feature type="transmembrane region" description="Helical" evidence="1">
    <location>
        <begin position="20"/>
        <end position="39"/>
    </location>
</feature>
<keyword evidence="3" id="KW-1185">Reference proteome</keyword>
<feature type="transmembrane region" description="Helical" evidence="1">
    <location>
        <begin position="59"/>
        <end position="79"/>
    </location>
</feature>
<dbReference type="EMBL" id="APRW01000009">
    <property type="protein sequence ID" value="ENX23066.1"/>
    <property type="molecule type" value="Genomic_DNA"/>
</dbReference>
<dbReference type="PATRIC" id="fig|1217706.3.peg.2248"/>
<feature type="transmembrane region" description="Helical" evidence="1">
    <location>
        <begin position="147"/>
        <end position="167"/>
    </location>
</feature>
<sequence>MKTIMNSDLNEKDSPFTIILKGFSTFGLIFIFSGFYLGFSIELYSYTGLNIDNVALTVWYLSYFYISYLLGFCILKQVYIRNKDNISLDKVSILIYFLLAAYYFLIFPRYYLFDGKHDLYGFRLMLGFIYPFWILTPLFLSNSKVKFNVYLCLVLCIAEIIFWILFFKVNISDFYKRPNFLIVVISSLIFTLTFPRYLSWLQKIDVDKWVAPFFLKQERILSKVISWLAIVLGGLFMFLFYLCF</sequence>
<comment type="caution">
    <text evidence="2">The sequence shown here is derived from an EMBL/GenBank/DDBJ whole genome shotgun (WGS) entry which is preliminary data.</text>
</comment>
<name>N9PZE8_9GAMM</name>
<gene>
    <name evidence="2" type="ORF">F892_02309</name>
</gene>
<keyword evidence="1" id="KW-0472">Membrane</keyword>
<feature type="transmembrane region" description="Helical" evidence="1">
    <location>
        <begin position="119"/>
        <end position="140"/>
    </location>
</feature>
<dbReference type="OrthoDB" id="6712485at2"/>
<protein>
    <submittedName>
        <fullName evidence="2">Uncharacterized protein</fullName>
    </submittedName>
</protein>
<keyword evidence="1" id="KW-0812">Transmembrane</keyword>
<dbReference type="AlphaFoldDB" id="N9PZE8"/>
<dbReference type="HOGENOM" id="CLU_1182943_0_0_6"/>
<evidence type="ECO:0000313" key="2">
    <source>
        <dbReference type="EMBL" id="ENX23066.1"/>
    </source>
</evidence>
<accession>N9PZE8</accession>
<feature type="transmembrane region" description="Helical" evidence="1">
    <location>
        <begin position="179"/>
        <end position="199"/>
    </location>
</feature>
<evidence type="ECO:0000256" key="1">
    <source>
        <dbReference type="SAM" id="Phobius"/>
    </source>
</evidence>
<organism evidence="2 3">
    <name type="scientific">Acinetobacter vivianii</name>
    <dbReference type="NCBI Taxonomy" id="1776742"/>
    <lineage>
        <taxon>Bacteria</taxon>
        <taxon>Pseudomonadati</taxon>
        <taxon>Pseudomonadota</taxon>
        <taxon>Gammaproteobacteria</taxon>
        <taxon>Moraxellales</taxon>
        <taxon>Moraxellaceae</taxon>
        <taxon>Acinetobacter</taxon>
    </lineage>
</organism>
<evidence type="ECO:0000313" key="3">
    <source>
        <dbReference type="Proteomes" id="UP000013173"/>
    </source>
</evidence>